<name>A0A813M6G6_9BILA</name>
<dbReference type="Proteomes" id="UP000663860">
    <property type="component" value="Unassembled WGS sequence"/>
</dbReference>
<evidence type="ECO:0000313" key="8">
    <source>
        <dbReference type="EMBL" id="CAF3959709.1"/>
    </source>
</evidence>
<sequence>MESRMPLIVRLLIVLVLYLLQGVVLGLLDVVSIYLASFGATWKQQGTLSFIMYPFSLKLLWAPLIDVYYIQRFGRHQTWLVPIQVLLGSILIVLSFFFESLLVRLRITELTVIFFFIVFLTATQDICVDGWGLTLFASSNVVWQAISQMIGQPLGGFIGSPIFLIFESANMTNKYIRQPLGIIDQPFGLFTLGQFVRFWGVVYLIAVCVISVLFRERQHASSDDHPKQTKVHLKLFETYMYILRLFKKKCFREVTFIIVASHIGFAASSSMTFLTLLR</sequence>
<gene>
    <name evidence="6" type="ORF">IZO911_LOCUS513</name>
    <name evidence="7" type="ORF">JYZ213_LOCUS563</name>
    <name evidence="8" type="ORF">KXQ929_LOCUS26119</name>
    <name evidence="9" type="ORF">OXD698_LOCUS36808</name>
</gene>
<dbReference type="Pfam" id="PF13000">
    <property type="entry name" value="Acatn"/>
    <property type="match status" value="1"/>
</dbReference>
<dbReference type="InterPro" id="IPR024371">
    <property type="entry name" value="AcetylCoA_trans_1-like"/>
</dbReference>
<accession>A0A813M6G6</accession>
<dbReference type="InterPro" id="IPR004752">
    <property type="entry name" value="AmpG_permease/AT-1"/>
</dbReference>
<dbReference type="PANTHER" id="PTHR12778">
    <property type="entry name" value="SOLUTE CARRIER FAMILY 33 ACETYL-COA TRANSPORTER -RELATED"/>
    <property type="match status" value="1"/>
</dbReference>
<evidence type="ECO:0000256" key="4">
    <source>
        <dbReference type="ARBA" id="ARBA00023136"/>
    </source>
</evidence>
<evidence type="ECO:0000313" key="9">
    <source>
        <dbReference type="EMBL" id="CAF4127075.1"/>
    </source>
</evidence>
<comment type="subcellular location">
    <subcellularLocation>
        <location evidence="1">Membrane</location>
        <topology evidence="1">Multi-pass membrane protein</topology>
    </subcellularLocation>
</comment>
<evidence type="ECO:0000313" key="7">
    <source>
        <dbReference type="EMBL" id="CAF0723763.1"/>
    </source>
</evidence>
<protein>
    <submittedName>
        <fullName evidence="6">Uncharacterized protein</fullName>
    </submittedName>
</protein>
<keyword evidence="3 5" id="KW-1133">Transmembrane helix</keyword>
<dbReference type="EMBL" id="CAJNOG010000002">
    <property type="protein sequence ID" value="CAF0723763.1"/>
    <property type="molecule type" value="Genomic_DNA"/>
</dbReference>
<evidence type="ECO:0000256" key="5">
    <source>
        <dbReference type="SAM" id="Phobius"/>
    </source>
</evidence>
<comment type="caution">
    <text evidence="6">The sequence shown here is derived from an EMBL/GenBank/DDBJ whole genome shotgun (WGS) entry which is preliminary data.</text>
</comment>
<evidence type="ECO:0000256" key="3">
    <source>
        <dbReference type="ARBA" id="ARBA00022989"/>
    </source>
</evidence>
<dbReference type="EMBL" id="CAJNOE010000002">
    <property type="protein sequence ID" value="CAF0713798.1"/>
    <property type="molecule type" value="Genomic_DNA"/>
</dbReference>
<keyword evidence="4 5" id="KW-0472">Membrane</keyword>
<dbReference type="AlphaFoldDB" id="A0A813M6G6"/>
<dbReference type="GO" id="GO:0008521">
    <property type="term" value="F:acetyl-CoA transmembrane transporter activity"/>
    <property type="evidence" value="ECO:0007669"/>
    <property type="project" value="InterPro"/>
</dbReference>
<evidence type="ECO:0000313" key="10">
    <source>
        <dbReference type="Proteomes" id="UP000663860"/>
    </source>
</evidence>
<evidence type="ECO:0000313" key="6">
    <source>
        <dbReference type="EMBL" id="CAF0713798.1"/>
    </source>
</evidence>
<reference evidence="6" key="1">
    <citation type="submission" date="2021-02" db="EMBL/GenBank/DDBJ databases">
        <authorList>
            <person name="Nowell W R."/>
        </authorList>
    </citation>
    <scope>NUCLEOTIDE SEQUENCE</scope>
</reference>
<dbReference type="Proteomes" id="UP000663868">
    <property type="component" value="Unassembled WGS sequence"/>
</dbReference>
<dbReference type="GO" id="GO:0035348">
    <property type="term" value="P:acetyl-CoA transmembrane transport"/>
    <property type="evidence" value="ECO:0007669"/>
    <property type="project" value="InterPro"/>
</dbReference>
<evidence type="ECO:0000256" key="1">
    <source>
        <dbReference type="ARBA" id="ARBA00004141"/>
    </source>
</evidence>
<keyword evidence="2 5" id="KW-0812">Transmembrane</keyword>
<dbReference type="GO" id="GO:0016020">
    <property type="term" value="C:membrane"/>
    <property type="evidence" value="ECO:0007669"/>
    <property type="project" value="UniProtKB-SubCell"/>
</dbReference>
<feature type="transmembrane region" description="Helical" evidence="5">
    <location>
        <begin position="196"/>
        <end position="214"/>
    </location>
</feature>
<organism evidence="6 10">
    <name type="scientific">Adineta steineri</name>
    <dbReference type="NCBI Taxonomy" id="433720"/>
    <lineage>
        <taxon>Eukaryota</taxon>
        <taxon>Metazoa</taxon>
        <taxon>Spiralia</taxon>
        <taxon>Gnathifera</taxon>
        <taxon>Rotifera</taxon>
        <taxon>Eurotatoria</taxon>
        <taxon>Bdelloidea</taxon>
        <taxon>Adinetida</taxon>
        <taxon>Adinetidae</taxon>
        <taxon>Adineta</taxon>
    </lineage>
</organism>
<dbReference type="EMBL" id="CAJOBB010002333">
    <property type="protein sequence ID" value="CAF3959709.1"/>
    <property type="molecule type" value="Genomic_DNA"/>
</dbReference>
<feature type="transmembrane region" description="Helical" evidence="5">
    <location>
        <begin position="110"/>
        <end position="137"/>
    </location>
</feature>
<feature type="transmembrane region" description="Helical" evidence="5">
    <location>
        <begin position="12"/>
        <end position="36"/>
    </location>
</feature>
<proteinExistence type="predicted"/>
<feature type="transmembrane region" description="Helical" evidence="5">
    <location>
        <begin position="48"/>
        <end position="70"/>
    </location>
</feature>
<feature type="transmembrane region" description="Helical" evidence="5">
    <location>
        <begin position="254"/>
        <end position="277"/>
    </location>
</feature>
<evidence type="ECO:0000256" key="2">
    <source>
        <dbReference type="ARBA" id="ARBA00022692"/>
    </source>
</evidence>
<feature type="transmembrane region" description="Helical" evidence="5">
    <location>
        <begin position="79"/>
        <end position="98"/>
    </location>
</feature>
<dbReference type="Proteomes" id="UP000663845">
    <property type="component" value="Unassembled WGS sequence"/>
</dbReference>
<dbReference type="PANTHER" id="PTHR12778:SF9">
    <property type="entry name" value="ACETYL-COENZYME A TRANSPORTER 1"/>
    <property type="match status" value="1"/>
</dbReference>
<dbReference type="EMBL" id="CAJOAZ010006205">
    <property type="protein sequence ID" value="CAF4127075.1"/>
    <property type="molecule type" value="Genomic_DNA"/>
</dbReference>
<dbReference type="Proteomes" id="UP000663844">
    <property type="component" value="Unassembled WGS sequence"/>
</dbReference>